<keyword evidence="1" id="KW-0812">Transmembrane</keyword>
<organism evidence="2 3">
    <name type="scientific">Funneliformis mosseae</name>
    <name type="common">Endomycorrhizal fungus</name>
    <name type="synonym">Glomus mosseae</name>
    <dbReference type="NCBI Taxonomy" id="27381"/>
    <lineage>
        <taxon>Eukaryota</taxon>
        <taxon>Fungi</taxon>
        <taxon>Fungi incertae sedis</taxon>
        <taxon>Mucoromycota</taxon>
        <taxon>Glomeromycotina</taxon>
        <taxon>Glomeromycetes</taxon>
        <taxon>Glomerales</taxon>
        <taxon>Glomeraceae</taxon>
        <taxon>Funneliformis</taxon>
    </lineage>
</organism>
<dbReference type="Proteomes" id="UP000789375">
    <property type="component" value="Unassembled WGS sequence"/>
</dbReference>
<name>A0A9N9DS32_FUNMO</name>
<evidence type="ECO:0000313" key="3">
    <source>
        <dbReference type="Proteomes" id="UP000789375"/>
    </source>
</evidence>
<evidence type="ECO:0000313" key="2">
    <source>
        <dbReference type="EMBL" id="CAG8651376.1"/>
    </source>
</evidence>
<dbReference type="EMBL" id="CAJVPP010004523">
    <property type="protein sequence ID" value="CAG8651376.1"/>
    <property type="molecule type" value="Genomic_DNA"/>
</dbReference>
<evidence type="ECO:0000256" key="1">
    <source>
        <dbReference type="SAM" id="Phobius"/>
    </source>
</evidence>
<comment type="caution">
    <text evidence="2">The sequence shown here is derived from an EMBL/GenBank/DDBJ whole genome shotgun (WGS) entry which is preliminary data.</text>
</comment>
<accession>A0A9N9DS32</accession>
<feature type="transmembrane region" description="Helical" evidence="1">
    <location>
        <begin position="189"/>
        <end position="212"/>
    </location>
</feature>
<dbReference type="AlphaFoldDB" id="A0A9N9DS32"/>
<keyword evidence="1" id="KW-1133">Transmembrane helix</keyword>
<keyword evidence="3" id="KW-1185">Reference proteome</keyword>
<feature type="non-terminal residue" evidence="2">
    <location>
        <position position="1"/>
    </location>
</feature>
<protein>
    <submittedName>
        <fullName evidence="2">4126_t:CDS:1</fullName>
    </submittedName>
</protein>
<keyword evidence="1" id="KW-0472">Membrane</keyword>
<reference evidence="2" key="1">
    <citation type="submission" date="2021-06" db="EMBL/GenBank/DDBJ databases">
        <authorList>
            <person name="Kallberg Y."/>
            <person name="Tangrot J."/>
            <person name="Rosling A."/>
        </authorList>
    </citation>
    <scope>NUCLEOTIDE SEQUENCE</scope>
    <source>
        <strain evidence="2">87-6 pot B 2015</strain>
    </source>
</reference>
<proteinExistence type="predicted"/>
<gene>
    <name evidence="2" type="ORF">FMOSSE_LOCUS11496</name>
</gene>
<feature type="transmembrane region" description="Helical" evidence="1">
    <location>
        <begin position="146"/>
        <end position="169"/>
    </location>
</feature>
<sequence>LLRELFTFGLFMLPIEFSSFMCYGLSYSIAVANFCFKETLAIFLLWRLRQIEHRNSDKWISLVLLFIRTIAQLTQMALSRPEVIVDNGPSACNPNPNSAKVSVWAVNACDFFIEIYVTVRLIQILKRANRNAAQISSSMDRKTKRTLFTAVMYWNFLRLAIAFVISVFASAYTEFISNLSTTHIAIDGAISGIFIIIMSYVITVDAEIVRVIEGKSKKRSNKSSSEKSVPGMPYVPKTYQTKSSHILPKYTSSEQEGNNDDIIVSMKRLSFFEWANLVLGFRRDNEKNFNEEDVVEIIDGPSDFESVNKKNDKR</sequence>